<dbReference type="Proteomes" id="UP000034595">
    <property type="component" value="Unassembled WGS sequence"/>
</dbReference>
<dbReference type="EMBL" id="LCJQ01000021">
    <property type="protein sequence ID" value="KKT80943.1"/>
    <property type="molecule type" value="Genomic_DNA"/>
</dbReference>
<sequence length="92" mass="10595">MPPQLSDGIEFVFREHVRYYFLGLVSRSFFSTTVDKLLYSSFSQRNYSLDPKLFHALMSASALSSVFSREELHQLHSELQNFMGVSLAVRQA</sequence>
<accession>A0A0G1KBF9</accession>
<organism evidence="1 2">
    <name type="scientific">Candidatus Azambacteria bacterium GW2011_GWA1_44_9</name>
    <dbReference type="NCBI Taxonomy" id="1618610"/>
    <lineage>
        <taxon>Bacteria</taxon>
        <taxon>Candidatus Azamiibacteriota</taxon>
    </lineage>
</organism>
<evidence type="ECO:0000313" key="2">
    <source>
        <dbReference type="Proteomes" id="UP000034595"/>
    </source>
</evidence>
<proteinExistence type="predicted"/>
<comment type="caution">
    <text evidence="1">The sequence shown here is derived from an EMBL/GenBank/DDBJ whole genome shotgun (WGS) entry which is preliminary data.</text>
</comment>
<protein>
    <submittedName>
        <fullName evidence="1">Uncharacterized protein</fullName>
    </submittedName>
</protein>
<evidence type="ECO:0000313" key="1">
    <source>
        <dbReference type="EMBL" id="KKT80943.1"/>
    </source>
</evidence>
<reference evidence="1 2" key="1">
    <citation type="journal article" date="2015" name="Nature">
        <title>rRNA introns, odd ribosomes, and small enigmatic genomes across a large radiation of phyla.</title>
        <authorList>
            <person name="Brown C.T."/>
            <person name="Hug L.A."/>
            <person name="Thomas B.C."/>
            <person name="Sharon I."/>
            <person name="Castelle C.J."/>
            <person name="Singh A."/>
            <person name="Wilkins M.J."/>
            <person name="Williams K.H."/>
            <person name="Banfield J.F."/>
        </authorList>
    </citation>
    <scope>NUCLEOTIDE SEQUENCE [LARGE SCALE GENOMIC DNA]</scope>
</reference>
<name>A0A0G1KBF9_9BACT</name>
<dbReference type="AlphaFoldDB" id="A0A0G1KBF9"/>
<gene>
    <name evidence="1" type="ORF">UW78_C0021G0007</name>
</gene>